<evidence type="ECO:0000313" key="3">
    <source>
        <dbReference type="EMBL" id="MBF4764888.1"/>
    </source>
</evidence>
<keyword evidence="4" id="KW-1185">Reference proteome</keyword>
<dbReference type="Gene3D" id="2.150.10.10">
    <property type="entry name" value="Serralysin-like metalloprotease, C-terminal"/>
    <property type="match status" value="1"/>
</dbReference>
<reference evidence="3" key="1">
    <citation type="submission" date="2020-11" db="EMBL/GenBank/DDBJ databases">
        <title>Nocardioides sp. nov., isolated from Soil of Cynanchum wilfordii Hemsley rhizosphere.</title>
        <authorList>
            <person name="Lee J.-S."/>
            <person name="Suh M.K."/>
            <person name="Kim J.-S."/>
        </authorList>
    </citation>
    <scope>NUCLEOTIDE SEQUENCE</scope>
    <source>
        <strain evidence="3">KCTC 19275</strain>
    </source>
</reference>
<keyword evidence="2" id="KW-0732">Signal</keyword>
<dbReference type="InterPro" id="IPR018511">
    <property type="entry name" value="Hemolysin-typ_Ca-bd_CS"/>
</dbReference>
<dbReference type="EMBL" id="JADKPN010000011">
    <property type="protein sequence ID" value="MBF4764888.1"/>
    <property type="molecule type" value="Genomic_DNA"/>
</dbReference>
<evidence type="ECO:0008006" key="5">
    <source>
        <dbReference type="Google" id="ProtNLM"/>
    </source>
</evidence>
<dbReference type="GO" id="GO:0005509">
    <property type="term" value="F:calcium ion binding"/>
    <property type="evidence" value="ECO:0007669"/>
    <property type="project" value="InterPro"/>
</dbReference>
<organism evidence="3 4">
    <name type="scientific">Nocardioides islandensis</name>
    <dbReference type="NCBI Taxonomy" id="433663"/>
    <lineage>
        <taxon>Bacteria</taxon>
        <taxon>Bacillati</taxon>
        <taxon>Actinomycetota</taxon>
        <taxon>Actinomycetes</taxon>
        <taxon>Propionibacteriales</taxon>
        <taxon>Nocardioidaceae</taxon>
        <taxon>Nocardioides</taxon>
    </lineage>
</organism>
<proteinExistence type="predicted"/>
<protein>
    <recommendedName>
        <fullName evidence="5">Calcium-binding protein</fullName>
    </recommendedName>
</protein>
<dbReference type="PRINTS" id="PR00313">
    <property type="entry name" value="CABNDNGRPT"/>
</dbReference>
<name>A0A930VHB4_9ACTN</name>
<evidence type="ECO:0000256" key="2">
    <source>
        <dbReference type="SAM" id="SignalP"/>
    </source>
</evidence>
<accession>A0A930VHB4</accession>
<dbReference type="RefSeq" id="WP_194708065.1">
    <property type="nucleotide sequence ID" value="NZ_JADKPN010000011.1"/>
</dbReference>
<feature type="signal peptide" evidence="2">
    <location>
        <begin position="1"/>
        <end position="36"/>
    </location>
</feature>
<dbReference type="SUPFAM" id="SSF51120">
    <property type="entry name" value="beta-Roll"/>
    <property type="match status" value="1"/>
</dbReference>
<dbReference type="Proteomes" id="UP000640489">
    <property type="component" value="Unassembled WGS sequence"/>
</dbReference>
<feature type="chain" id="PRO_5036772194" description="Calcium-binding protein" evidence="2">
    <location>
        <begin position="37"/>
        <end position="344"/>
    </location>
</feature>
<dbReference type="InterPro" id="IPR001343">
    <property type="entry name" value="Hemolysn_Ca-bd"/>
</dbReference>
<comment type="caution">
    <text evidence="3">The sequence shown here is derived from an EMBL/GenBank/DDBJ whole genome shotgun (WGS) entry which is preliminary data.</text>
</comment>
<dbReference type="AlphaFoldDB" id="A0A930VHB4"/>
<gene>
    <name evidence="3" type="ORF">ISU07_17280</name>
</gene>
<dbReference type="InterPro" id="IPR011049">
    <property type="entry name" value="Serralysin-like_metalloprot_C"/>
</dbReference>
<dbReference type="Gene3D" id="2.160.20.160">
    <property type="match status" value="1"/>
</dbReference>
<evidence type="ECO:0000313" key="4">
    <source>
        <dbReference type="Proteomes" id="UP000640489"/>
    </source>
</evidence>
<sequence>MSPRRHAPVVRTVAPVGVLVSVLAGLLLALAPSAWAQPADDLAAAATCNGRTPTMDEGSPGETILGTAGDDVIITGGAARVDTGAGDDSICITGKGPAIVNAGPGDDFVGARAHQGKTFVSLGFGDDRFIGGDGPDRVWSQESSNQTSSDDSDTILTYGGDDYVISGSSTALNTDIVALGTGDDGLVTYGFSSGAVLSGGPGSNSYQPLPGPGVSGSWDFDNVEGQATLDEVTRLTWRGFQRFDLAGVQGDRLRFRGSKASETVSGGGACEVVLRGRAGNDRLTVDDEGCNGLPAGDALLVGGGGDDVLKGAGGDDVLRGGGGADSADGGAGDDRCLAESRVNC</sequence>
<feature type="region of interest" description="Disordered" evidence="1">
    <location>
        <begin position="133"/>
        <end position="153"/>
    </location>
</feature>
<evidence type="ECO:0000256" key="1">
    <source>
        <dbReference type="SAM" id="MobiDB-lite"/>
    </source>
</evidence>
<feature type="compositionally biased region" description="Low complexity" evidence="1">
    <location>
        <begin position="140"/>
        <end position="149"/>
    </location>
</feature>
<dbReference type="Pfam" id="PF00353">
    <property type="entry name" value="HemolysinCabind"/>
    <property type="match status" value="4"/>
</dbReference>
<dbReference type="PROSITE" id="PS00330">
    <property type="entry name" value="HEMOLYSIN_CALCIUM"/>
    <property type="match status" value="1"/>
</dbReference>